<evidence type="ECO:0000313" key="12">
    <source>
        <dbReference type="EMBL" id="EEQ34641.1"/>
    </source>
</evidence>
<evidence type="ECO:0000256" key="10">
    <source>
        <dbReference type="SAM" id="MobiDB-lite"/>
    </source>
</evidence>
<reference evidence="13" key="1">
    <citation type="journal article" date="2012" name="MBio">
        <title>Comparative genome analysis of Trichophyton rubrum and related dermatophytes reveals candidate genes involved in infection.</title>
        <authorList>
            <person name="Martinez D.A."/>
            <person name="Oliver B.G."/>
            <person name="Graeser Y."/>
            <person name="Goldberg J.M."/>
            <person name="Li W."/>
            <person name="Martinez-Rossi N.M."/>
            <person name="Monod M."/>
            <person name="Shelest E."/>
            <person name="Barton R.C."/>
            <person name="Birch E."/>
            <person name="Brakhage A.A."/>
            <person name="Chen Z."/>
            <person name="Gurr S.J."/>
            <person name="Heiman D."/>
            <person name="Heitman J."/>
            <person name="Kosti I."/>
            <person name="Rossi A."/>
            <person name="Saif S."/>
            <person name="Samalova M."/>
            <person name="Saunders C.W."/>
            <person name="Shea T."/>
            <person name="Summerbell R.C."/>
            <person name="Xu J."/>
            <person name="Young S."/>
            <person name="Zeng Q."/>
            <person name="Birren B.W."/>
            <person name="Cuomo C.A."/>
            <person name="White T.C."/>
        </authorList>
    </citation>
    <scope>NUCLEOTIDE SEQUENCE [LARGE SCALE GENOMIC DNA]</scope>
    <source>
        <strain evidence="13">ATCC MYA-4605 / CBS 113480</strain>
    </source>
</reference>
<evidence type="ECO:0000256" key="8">
    <source>
        <dbReference type="ARBA" id="ARBA00023306"/>
    </source>
</evidence>
<gene>
    <name evidence="12" type="ORF">MCYG_07460</name>
</gene>
<dbReference type="InterPro" id="IPR018867">
    <property type="entry name" value="Cell_div_borealin"/>
</dbReference>
<accession>C5FYP3</accession>
<feature type="compositionally biased region" description="Polar residues" evidence="10">
    <location>
        <begin position="185"/>
        <end position="208"/>
    </location>
</feature>
<dbReference type="GeneID" id="9225764"/>
<dbReference type="EMBL" id="DS995707">
    <property type="protein sequence ID" value="EEQ34641.1"/>
    <property type="molecule type" value="Genomic_DNA"/>
</dbReference>
<keyword evidence="9" id="KW-0137">Centromere</keyword>
<evidence type="ECO:0000256" key="7">
    <source>
        <dbReference type="ARBA" id="ARBA00023242"/>
    </source>
</evidence>
<dbReference type="GO" id="GO:0000070">
    <property type="term" value="P:mitotic sister chromatid segregation"/>
    <property type="evidence" value="ECO:0007669"/>
    <property type="project" value="TreeGrafter"/>
</dbReference>
<organism evidence="12 13">
    <name type="scientific">Arthroderma otae (strain ATCC MYA-4605 / CBS 113480)</name>
    <name type="common">Microsporum canis</name>
    <dbReference type="NCBI Taxonomy" id="554155"/>
    <lineage>
        <taxon>Eukaryota</taxon>
        <taxon>Fungi</taxon>
        <taxon>Dikarya</taxon>
        <taxon>Ascomycota</taxon>
        <taxon>Pezizomycotina</taxon>
        <taxon>Eurotiomycetes</taxon>
        <taxon>Eurotiomycetidae</taxon>
        <taxon>Onygenales</taxon>
        <taxon>Arthrodermataceae</taxon>
        <taxon>Microsporum</taxon>
    </lineage>
</organism>
<feature type="domain" description="Borealin N-terminal" evidence="11">
    <location>
        <begin position="39"/>
        <end position="95"/>
    </location>
</feature>
<dbReference type="PANTHER" id="PTHR16040:SF7">
    <property type="entry name" value="AUSTRALIN, ISOFORM A-RELATED"/>
    <property type="match status" value="1"/>
</dbReference>
<dbReference type="GO" id="GO:0005634">
    <property type="term" value="C:nucleus"/>
    <property type="evidence" value="ECO:0007669"/>
    <property type="project" value="UniProtKB-SubCell"/>
</dbReference>
<dbReference type="OMA" id="ITMQQKQ"/>
<dbReference type="Pfam" id="PF10444">
    <property type="entry name" value="Nbl1_Borealin_N"/>
    <property type="match status" value="1"/>
</dbReference>
<keyword evidence="7" id="KW-0539">Nucleus</keyword>
<comment type="similarity">
    <text evidence="3">Belongs to the borealin family.</text>
</comment>
<evidence type="ECO:0000259" key="11">
    <source>
        <dbReference type="Pfam" id="PF10444"/>
    </source>
</evidence>
<keyword evidence="8" id="KW-0131">Cell cycle</keyword>
<evidence type="ECO:0000256" key="6">
    <source>
        <dbReference type="ARBA" id="ARBA00022776"/>
    </source>
</evidence>
<evidence type="ECO:0000256" key="1">
    <source>
        <dbReference type="ARBA" id="ARBA00004123"/>
    </source>
</evidence>
<dbReference type="GO" id="GO:0000775">
    <property type="term" value="C:chromosome, centromeric region"/>
    <property type="evidence" value="ECO:0007669"/>
    <property type="project" value="UniProtKB-SubCell"/>
</dbReference>
<dbReference type="GO" id="GO:0032133">
    <property type="term" value="C:chromosome passenger complex"/>
    <property type="evidence" value="ECO:0007669"/>
    <property type="project" value="TreeGrafter"/>
</dbReference>
<keyword evidence="4" id="KW-0158">Chromosome</keyword>
<evidence type="ECO:0000256" key="3">
    <source>
        <dbReference type="ARBA" id="ARBA00009914"/>
    </source>
</evidence>
<feature type="compositionally biased region" description="Polar residues" evidence="10">
    <location>
        <begin position="300"/>
        <end position="309"/>
    </location>
</feature>
<dbReference type="InterPro" id="IPR018851">
    <property type="entry name" value="Borealin_N"/>
</dbReference>
<dbReference type="RefSeq" id="XP_002843677.1">
    <property type="nucleotide sequence ID" value="XM_002843631.1"/>
</dbReference>
<dbReference type="GO" id="GO:0051233">
    <property type="term" value="C:spindle midzone"/>
    <property type="evidence" value="ECO:0007669"/>
    <property type="project" value="TreeGrafter"/>
</dbReference>
<dbReference type="PANTHER" id="PTHR16040">
    <property type="entry name" value="AUSTRALIN, ISOFORM A-RELATED"/>
    <property type="match status" value="1"/>
</dbReference>
<dbReference type="OrthoDB" id="2392550at2759"/>
<evidence type="ECO:0000256" key="9">
    <source>
        <dbReference type="ARBA" id="ARBA00023328"/>
    </source>
</evidence>
<proteinExistence type="inferred from homology"/>
<dbReference type="AlphaFoldDB" id="C5FYP3"/>
<comment type="subcellular location">
    <subcellularLocation>
        <location evidence="2">Chromosome</location>
        <location evidence="2">Centromere</location>
    </subcellularLocation>
    <subcellularLocation>
        <location evidence="1">Nucleus</location>
    </subcellularLocation>
</comment>
<keyword evidence="13" id="KW-1185">Reference proteome</keyword>
<dbReference type="eggNOG" id="ENOG502S9QE">
    <property type="taxonomic scope" value="Eukaryota"/>
</dbReference>
<feature type="region of interest" description="Disordered" evidence="10">
    <location>
        <begin position="108"/>
        <end position="400"/>
    </location>
</feature>
<feature type="region of interest" description="Disordered" evidence="10">
    <location>
        <begin position="1"/>
        <end position="38"/>
    </location>
</feature>
<dbReference type="GO" id="GO:0051301">
    <property type="term" value="P:cell division"/>
    <property type="evidence" value="ECO:0007669"/>
    <property type="project" value="UniProtKB-KW"/>
</dbReference>
<keyword evidence="6" id="KW-0498">Mitosis</keyword>
<dbReference type="VEuPathDB" id="FungiDB:MCYG_07460"/>
<feature type="compositionally biased region" description="Basic residues" evidence="10">
    <location>
        <begin position="28"/>
        <end position="37"/>
    </location>
</feature>
<feature type="compositionally biased region" description="Low complexity" evidence="10">
    <location>
        <begin position="310"/>
        <end position="373"/>
    </location>
</feature>
<sequence>MSTAVSRKRKSPEPSNQSHEVHTPTRSPSKKKLRITQKQKQALIDNLQLEITERARKLRAHYALQAQDLRARIERRINRIPMALRKQNLGELLAKYSEAAKEADTKSPFKKPILPSKTIRTVRPITQTSAATSSSNTTSMVRSGASRQSHGSSDKENVGYPDLTHHPLTNPKQRNKPTLPAASARTVSQRTESNILSPKSSNSRTFPQSPLKMSPSKPQQQEPYHIRAFSPFKHASPTKNANYAATPGTPRLRTMRGAAGVRRVTPPDTSSDSAPGRVPRPKKAMSVKSAPAGTRKVPSRTATRQTNRQVSTSTTSSNASAATAATTIVRSTRTAGAKKASTSTTVSSSTKKPVTSRSRAATTATATTASTARKMTVAAARKAQGVEQPGPGRRVLRSRA</sequence>
<dbReference type="Proteomes" id="UP000002035">
    <property type="component" value="Unassembled WGS sequence"/>
</dbReference>
<evidence type="ECO:0000256" key="5">
    <source>
        <dbReference type="ARBA" id="ARBA00022618"/>
    </source>
</evidence>
<name>C5FYP3_ARTOC</name>
<dbReference type="HOGENOM" id="CLU_038589_0_0_1"/>
<feature type="compositionally biased region" description="Basic residues" evidence="10">
    <location>
        <begin position="1"/>
        <end position="10"/>
    </location>
</feature>
<feature type="compositionally biased region" description="Low complexity" evidence="10">
    <location>
        <begin position="126"/>
        <end position="139"/>
    </location>
</feature>
<keyword evidence="5" id="KW-0132">Cell division</keyword>
<evidence type="ECO:0000313" key="13">
    <source>
        <dbReference type="Proteomes" id="UP000002035"/>
    </source>
</evidence>
<evidence type="ECO:0000256" key="4">
    <source>
        <dbReference type="ARBA" id="ARBA00022454"/>
    </source>
</evidence>
<evidence type="ECO:0000256" key="2">
    <source>
        <dbReference type="ARBA" id="ARBA00004584"/>
    </source>
</evidence>
<protein>
    <recommendedName>
        <fullName evidence="11">Borealin N-terminal domain-containing protein</fullName>
    </recommendedName>
</protein>